<dbReference type="Proteomes" id="UP000276133">
    <property type="component" value="Unassembled WGS sequence"/>
</dbReference>
<organism evidence="1 2">
    <name type="scientific">Brachionus plicatilis</name>
    <name type="common">Marine rotifer</name>
    <name type="synonym">Brachionus muelleri</name>
    <dbReference type="NCBI Taxonomy" id="10195"/>
    <lineage>
        <taxon>Eukaryota</taxon>
        <taxon>Metazoa</taxon>
        <taxon>Spiralia</taxon>
        <taxon>Gnathifera</taxon>
        <taxon>Rotifera</taxon>
        <taxon>Eurotatoria</taxon>
        <taxon>Monogononta</taxon>
        <taxon>Pseudotrocha</taxon>
        <taxon>Ploima</taxon>
        <taxon>Brachionidae</taxon>
        <taxon>Brachionus</taxon>
    </lineage>
</organism>
<evidence type="ECO:0000313" key="1">
    <source>
        <dbReference type="EMBL" id="RNA00915.1"/>
    </source>
</evidence>
<accession>A0A3M7PQ92</accession>
<dbReference type="AlphaFoldDB" id="A0A3M7PQ92"/>
<reference evidence="1 2" key="1">
    <citation type="journal article" date="2018" name="Sci. Rep.">
        <title>Genomic signatures of local adaptation to the degree of environmental predictability in rotifers.</title>
        <authorList>
            <person name="Franch-Gras L."/>
            <person name="Hahn C."/>
            <person name="Garcia-Roger E.M."/>
            <person name="Carmona M.J."/>
            <person name="Serra M."/>
            <person name="Gomez A."/>
        </authorList>
    </citation>
    <scope>NUCLEOTIDE SEQUENCE [LARGE SCALE GENOMIC DNA]</scope>
    <source>
        <strain evidence="1">HYR1</strain>
    </source>
</reference>
<proteinExistence type="predicted"/>
<gene>
    <name evidence="1" type="ORF">BpHYR1_019318</name>
</gene>
<comment type="caution">
    <text evidence="1">The sequence shown here is derived from an EMBL/GenBank/DDBJ whole genome shotgun (WGS) entry which is preliminary data.</text>
</comment>
<sequence length="88" mass="9821">MRVVSIKLSNTVLIVVLKCPGSSTIQSVFNCLLWINNLNEIISNGLKNRNFTSNLIPDCLIQQNLILLMISFSASKKMLKVCLILIKS</sequence>
<keyword evidence="2" id="KW-1185">Reference proteome</keyword>
<dbReference type="EMBL" id="REGN01009555">
    <property type="protein sequence ID" value="RNA00915.1"/>
    <property type="molecule type" value="Genomic_DNA"/>
</dbReference>
<name>A0A3M7PQ92_BRAPC</name>
<evidence type="ECO:0000313" key="2">
    <source>
        <dbReference type="Proteomes" id="UP000276133"/>
    </source>
</evidence>
<protein>
    <submittedName>
        <fullName evidence="1">Uncharacterized protein</fullName>
    </submittedName>
</protein>